<evidence type="ECO:0000313" key="3">
    <source>
        <dbReference type="EMBL" id="GAA5189606.1"/>
    </source>
</evidence>
<sequence>MKLIKRYPNRRLYDTEKKGYITLMDVRDDIKSYQPFQVVDSKSGEDITRQVLLQVLAEMENEGHASVLTNKFLEEIIRLYDSRMTGMAGQWLEQAMVGWLSQQQRWQQELKRMQDFNPANVFSSLFSGGNKSDSDK</sequence>
<organism evidence="3 4">
    <name type="scientific">Ferrimonas gelatinilytica</name>
    <dbReference type="NCBI Taxonomy" id="1255257"/>
    <lineage>
        <taxon>Bacteria</taxon>
        <taxon>Pseudomonadati</taxon>
        <taxon>Pseudomonadota</taxon>
        <taxon>Gammaproteobacteria</taxon>
        <taxon>Alteromonadales</taxon>
        <taxon>Ferrimonadaceae</taxon>
        <taxon>Ferrimonas</taxon>
    </lineage>
</organism>
<dbReference type="Pfam" id="PF07879">
    <property type="entry name" value="PHB_acc_N"/>
    <property type="match status" value="1"/>
</dbReference>
<feature type="domain" description="PHA accumulation regulator DNA-binding N-terminal" evidence="2">
    <location>
        <begin position="3"/>
        <end position="63"/>
    </location>
</feature>
<name>A0ABP9S139_9GAMM</name>
<dbReference type="InterPro" id="IPR010134">
    <property type="entry name" value="PHA_reg_PhaR"/>
</dbReference>
<evidence type="ECO:0008006" key="5">
    <source>
        <dbReference type="Google" id="ProtNLM"/>
    </source>
</evidence>
<dbReference type="Pfam" id="PF05233">
    <property type="entry name" value="PHB_acc"/>
    <property type="match status" value="1"/>
</dbReference>
<evidence type="ECO:0000259" key="2">
    <source>
        <dbReference type="Pfam" id="PF07879"/>
    </source>
</evidence>
<dbReference type="RefSeq" id="WP_345316173.1">
    <property type="nucleotide sequence ID" value="NZ_BAABLF010000006.1"/>
</dbReference>
<accession>A0ABP9S139</accession>
<keyword evidence="4" id="KW-1185">Reference proteome</keyword>
<dbReference type="Proteomes" id="UP001501600">
    <property type="component" value="Unassembled WGS sequence"/>
</dbReference>
<proteinExistence type="predicted"/>
<dbReference type="InterPro" id="IPR012909">
    <property type="entry name" value="PHA_DNA-bd_N"/>
</dbReference>
<evidence type="ECO:0000313" key="4">
    <source>
        <dbReference type="Proteomes" id="UP001501600"/>
    </source>
</evidence>
<dbReference type="EMBL" id="BAABLF010000006">
    <property type="protein sequence ID" value="GAA5189606.1"/>
    <property type="molecule type" value="Genomic_DNA"/>
</dbReference>
<evidence type="ECO:0000259" key="1">
    <source>
        <dbReference type="Pfam" id="PF05233"/>
    </source>
</evidence>
<feature type="domain" description="PHB accumulation regulatory" evidence="1">
    <location>
        <begin position="68"/>
        <end position="107"/>
    </location>
</feature>
<dbReference type="InterPro" id="IPR007897">
    <property type="entry name" value="PHB_accumulat"/>
</dbReference>
<protein>
    <recommendedName>
        <fullName evidence="5">Polyhydroxyalkanoate synthesis repressor PhaR</fullName>
    </recommendedName>
</protein>
<comment type="caution">
    <text evidence="3">The sequence shown here is derived from an EMBL/GenBank/DDBJ whole genome shotgun (WGS) entry which is preliminary data.</text>
</comment>
<gene>
    <name evidence="3" type="ORF">GCM10025772_12390</name>
</gene>
<reference evidence="4" key="1">
    <citation type="journal article" date="2019" name="Int. J. Syst. Evol. Microbiol.">
        <title>The Global Catalogue of Microorganisms (GCM) 10K type strain sequencing project: providing services to taxonomists for standard genome sequencing and annotation.</title>
        <authorList>
            <consortium name="The Broad Institute Genomics Platform"/>
            <consortium name="The Broad Institute Genome Sequencing Center for Infectious Disease"/>
            <person name="Wu L."/>
            <person name="Ma J."/>
        </authorList>
    </citation>
    <scope>NUCLEOTIDE SEQUENCE [LARGE SCALE GENOMIC DNA]</scope>
    <source>
        <strain evidence="4">JCM 18720</strain>
    </source>
</reference>
<dbReference type="NCBIfam" id="TIGR01848">
    <property type="entry name" value="PHA_reg_PhaR"/>
    <property type="match status" value="1"/>
</dbReference>